<evidence type="ECO:0000313" key="2">
    <source>
        <dbReference type="Proteomes" id="UP001635816"/>
    </source>
</evidence>
<accession>A0ABW9LHW9</accession>
<dbReference type="PIRSF" id="PIRSF031551">
    <property type="entry name" value="DUF1706"/>
    <property type="match status" value="1"/>
</dbReference>
<keyword evidence="2" id="KW-1185">Reference proteome</keyword>
<organism evidence="1 2">
    <name type="scientific">Mycolicibacterium nivoides</name>
    <dbReference type="NCBI Taxonomy" id="2487344"/>
    <lineage>
        <taxon>Bacteria</taxon>
        <taxon>Bacillati</taxon>
        <taxon>Actinomycetota</taxon>
        <taxon>Actinomycetes</taxon>
        <taxon>Mycobacteriales</taxon>
        <taxon>Mycobacteriaceae</taxon>
        <taxon>Mycolicibacterium</taxon>
    </lineage>
</organism>
<dbReference type="Proteomes" id="UP001635816">
    <property type="component" value="Unassembled WGS sequence"/>
</dbReference>
<evidence type="ECO:0000313" key="1">
    <source>
        <dbReference type="EMBL" id="MFN6547566.1"/>
    </source>
</evidence>
<dbReference type="RefSeq" id="WP_409545320.1">
    <property type="nucleotide sequence ID" value="NZ_JBKBDD010000016.1"/>
</dbReference>
<dbReference type="PANTHER" id="PTHR40658">
    <property type="match status" value="1"/>
</dbReference>
<sequence>MAVPASKGELLSAIEKTFTQLSGDLDRVPPEAAREPVLEGHVKSTMMSPADLVAYLIGWNQQVLTWHRCRAAGLPDQLPAPGIKWNELGLLAQRYYAEHQNDSWDSLRTQLVDAKNRVVTLIQSYSNDDLYGEPWYGKWTMGRMISFNTSSPYTNARGRIRAWLATL</sequence>
<dbReference type="Gene3D" id="1.20.120.450">
    <property type="entry name" value="dinb family like domain"/>
    <property type="match status" value="1"/>
</dbReference>
<dbReference type="InterPro" id="IPR034660">
    <property type="entry name" value="DinB/YfiT-like"/>
</dbReference>
<protein>
    <submittedName>
        <fullName evidence="1">ClbS/DfsB family four-helix bundle protein</fullName>
    </submittedName>
</protein>
<comment type="caution">
    <text evidence="1">The sequence shown here is derived from an EMBL/GenBank/DDBJ whole genome shotgun (WGS) entry which is preliminary data.</text>
</comment>
<proteinExistence type="predicted"/>
<name>A0ABW9LHW9_9MYCO</name>
<dbReference type="PANTHER" id="PTHR40658:SF3">
    <property type="entry name" value="CLBS_DFSB FAMILY FOUR-HELIX BUNDLE PROTEIN"/>
    <property type="match status" value="1"/>
</dbReference>
<gene>
    <name evidence="1" type="ORF">ACK4CT_30665</name>
</gene>
<dbReference type="InterPro" id="IPR012550">
    <property type="entry name" value="DUF1706"/>
</dbReference>
<dbReference type="EMBL" id="JBKBDD010000016">
    <property type="protein sequence ID" value="MFN6547566.1"/>
    <property type="molecule type" value="Genomic_DNA"/>
</dbReference>
<reference evidence="1 2" key="1">
    <citation type="submission" date="2024-12" db="EMBL/GenBank/DDBJ databases">
        <title>The coexistence of Mycolicibacterium septicum and Mycolicibacterium nivoides in clinical samples.</title>
        <authorList>
            <person name="Wang C."/>
            <person name="Feng Y."/>
            <person name="Zong Z."/>
        </authorList>
    </citation>
    <scope>NUCLEOTIDE SEQUENCE [LARGE SCALE GENOMIC DNA]</scope>
    <source>
        <strain evidence="1 2">120309</strain>
    </source>
</reference>
<dbReference type="Pfam" id="PF08020">
    <property type="entry name" value="DUF1706"/>
    <property type="match status" value="1"/>
</dbReference>